<dbReference type="EMBL" id="FTNK01000008">
    <property type="protein sequence ID" value="SIR19239.1"/>
    <property type="molecule type" value="Genomic_DNA"/>
</dbReference>
<organism evidence="1 2">
    <name type="scientific">Paenibacillus macquariensis</name>
    <dbReference type="NCBI Taxonomy" id="948756"/>
    <lineage>
        <taxon>Bacteria</taxon>
        <taxon>Bacillati</taxon>
        <taxon>Bacillota</taxon>
        <taxon>Bacilli</taxon>
        <taxon>Bacillales</taxon>
        <taxon>Paenibacillaceae</taxon>
        <taxon>Paenibacillus</taxon>
    </lineage>
</organism>
<evidence type="ECO:0000313" key="2">
    <source>
        <dbReference type="Proteomes" id="UP000186666"/>
    </source>
</evidence>
<evidence type="ECO:0000313" key="1">
    <source>
        <dbReference type="EMBL" id="SIR19239.1"/>
    </source>
</evidence>
<name>A0ABY1K327_9BACL</name>
<dbReference type="Proteomes" id="UP000186666">
    <property type="component" value="Unassembled WGS sequence"/>
</dbReference>
<protein>
    <submittedName>
        <fullName evidence="1">Uncharacterized protein</fullName>
    </submittedName>
</protein>
<dbReference type="RefSeq" id="WP_068579549.1">
    <property type="nucleotide sequence ID" value="NZ_FTNK01000008.1"/>
</dbReference>
<comment type="caution">
    <text evidence="1">The sequence shown here is derived from an EMBL/GenBank/DDBJ whole genome shotgun (WGS) entry which is preliminary data.</text>
</comment>
<gene>
    <name evidence="1" type="ORF">SAMN05421578_108137</name>
</gene>
<accession>A0ABY1K327</accession>
<proteinExistence type="predicted"/>
<sequence>MLSFEQKLEILESYPELQRKNVSLGRVNFHYEESQSDKKTVALHLHPNGNGFIYAGLLQGYVLDDKGFANIREFTEEQLKTLIDASIRSLSSHEEENESESDGVTTQESIFYDTEVWTNKDGESLTLTRDDDLWYIYTGPNIEMVLGTPKEAREYLMDEGFRPSRD</sequence>
<reference evidence="1 2" key="1">
    <citation type="submission" date="2017-01" db="EMBL/GenBank/DDBJ databases">
        <authorList>
            <person name="Varghese N."/>
            <person name="Submissions S."/>
        </authorList>
    </citation>
    <scope>NUCLEOTIDE SEQUENCE [LARGE SCALE GENOMIC DNA]</scope>
    <source>
        <strain evidence="1 2">ATCC 23464</strain>
    </source>
</reference>
<keyword evidence="2" id="KW-1185">Reference proteome</keyword>